<keyword evidence="2" id="KW-1185">Reference proteome</keyword>
<gene>
    <name evidence="1" type="ORF">RGF97_20835</name>
</gene>
<evidence type="ECO:0008006" key="3">
    <source>
        <dbReference type="Google" id="ProtNLM"/>
    </source>
</evidence>
<proteinExistence type="predicted"/>
<organism evidence="1 2">
    <name type="scientific">Streptomyces roseicoloratus</name>
    <dbReference type="NCBI Taxonomy" id="2508722"/>
    <lineage>
        <taxon>Bacteria</taxon>
        <taxon>Bacillati</taxon>
        <taxon>Actinomycetota</taxon>
        <taxon>Actinomycetes</taxon>
        <taxon>Kitasatosporales</taxon>
        <taxon>Streptomycetaceae</taxon>
        <taxon>Streptomyces</taxon>
    </lineage>
</organism>
<dbReference type="Proteomes" id="UP001250858">
    <property type="component" value="Chromosome"/>
</dbReference>
<sequence length="143" mass="14931">MSADSFDQEWAAARADVHQRTAMRLDQADPGGGGGGGADLAVSRNHLGAIGHAAFALHGRLAKDGNHAASLTTEASGDLTKNAFLTGPALATVHKTWDAQLRTLLDACAQISNHLDYSAAAHAKDDEDIRAALSVSKLNEYLT</sequence>
<evidence type="ECO:0000313" key="2">
    <source>
        <dbReference type="Proteomes" id="UP001250858"/>
    </source>
</evidence>
<reference evidence="1 2" key="1">
    <citation type="submission" date="2023-09" db="EMBL/GenBank/DDBJ databases">
        <title>Complete genome of Streptomyces roseicoloratus T14.</title>
        <authorList>
            <person name="Bashizi T."/>
            <person name="Kim M.-J."/>
            <person name="Lee G."/>
            <person name="Tagele S.B."/>
            <person name="Shin J.-H."/>
        </authorList>
    </citation>
    <scope>NUCLEOTIDE SEQUENCE [LARGE SCALE GENOMIC DNA]</scope>
    <source>
        <strain evidence="1 2">T14</strain>
    </source>
</reference>
<name>A0ABY9RX77_9ACTN</name>
<protein>
    <recommendedName>
        <fullName evidence="3">AG1 protein</fullName>
    </recommendedName>
</protein>
<dbReference type="EMBL" id="CP133762">
    <property type="protein sequence ID" value="WMX46777.1"/>
    <property type="molecule type" value="Genomic_DNA"/>
</dbReference>
<dbReference type="RefSeq" id="WP_309549129.1">
    <property type="nucleotide sequence ID" value="NZ_CP133762.1"/>
</dbReference>
<evidence type="ECO:0000313" key="1">
    <source>
        <dbReference type="EMBL" id="WMX46777.1"/>
    </source>
</evidence>
<accession>A0ABY9RX77</accession>